<dbReference type="OrthoDB" id="838356at2"/>
<feature type="chain" id="PRO_5019026936" description="Calcium/calmodulin-dependent protein kinase II association-domain domain-containing protein" evidence="1">
    <location>
        <begin position="24"/>
        <end position="179"/>
    </location>
</feature>
<proteinExistence type="predicted"/>
<name>A0A426RI62_9FLAO</name>
<reference evidence="4" key="1">
    <citation type="submission" date="2018-08" db="EMBL/GenBank/DDBJ databases">
        <authorList>
            <person name="Khan S.A."/>
            <person name="J S.E."/>
        </authorList>
    </citation>
    <scope>NUCLEOTIDE SEQUENCE [LARGE SCALE GENOMIC DNA]</scope>
    <source>
        <strain evidence="4">PoM-212</strain>
    </source>
</reference>
<dbReference type="RefSeq" id="WP_125223425.1">
    <property type="nucleotide sequence ID" value="NZ_QUSX01000002.1"/>
</dbReference>
<evidence type="ECO:0000313" key="3">
    <source>
        <dbReference type="EMBL" id="RRQ48705.1"/>
    </source>
</evidence>
<dbReference type="SUPFAM" id="SSF54427">
    <property type="entry name" value="NTF2-like"/>
    <property type="match status" value="1"/>
</dbReference>
<accession>A0A426RI62</accession>
<feature type="domain" description="Calcium/calmodulin-dependent protein kinase II association-domain" evidence="2">
    <location>
        <begin position="43"/>
        <end position="164"/>
    </location>
</feature>
<sequence length="179" mass="20341">MKKNQLFLSLVLMLSVATTYSNSTDHTLVGMMKISNDSLRIAELDSFWTEVSRTVREGDFEGYKATYHEDAVVVFTTRENKSSISITKALSNWKQDFIDTKAGKTKNTVEFRFSQRVGDENTAHETGIFGFQSNDGSGKTAPKQFVHFEALLVKNDNGWLMVMEYQKSKATEEEWALLE</sequence>
<protein>
    <recommendedName>
        <fullName evidence="2">Calcium/calmodulin-dependent protein kinase II association-domain domain-containing protein</fullName>
    </recommendedName>
</protein>
<evidence type="ECO:0000259" key="2">
    <source>
        <dbReference type="Pfam" id="PF08332"/>
    </source>
</evidence>
<evidence type="ECO:0000313" key="4">
    <source>
        <dbReference type="Proteomes" id="UP000286990"/>
    </source>
</evidence>
<dbReference type="EMBL" id="QUSX01000002">
    <property type="protein sequence ID" value="RRQ48705.1"/>
    <property type="molecule type" value="Genomic_DNA"/>
</dbReference>
<dbReference type="Pfam" id="PF08332">
    <property type="entry name" value="CaMKII_AD"/>
    <property type="match status" value="1"/>
</dbReference>
<dbReference type="GO" id="GO:0005516">
    <property type="term" value="F:calmodulin binding"/>
    <property type="evidence" value="ECO:0007669"/>
    <property type="project" value="InterPro"/>
</dbReference>
<reference evidence="4" key="2">
    <citation type="submission" date="2018-12" db="EMBL/GenBank/DDBJ databases">
        <title>Maribacter lutimaris sp. nov., isolated from marine sediment.</title>
        <authorList>
            <person name="Kim K.K."/>
        </authorList>
    </citation>
    <scope>NUCLEOTIDE SEQUENCE [LARGE SCALE GENOMIC DNA]</scope>
    <source>
        <strain evidence="4">PoM-212</strain>
    </source>
</reference>
<dbReference type="AlphaFoldDB" id="A0A426RI62"/>
<keyword evidence="1" id="KW-0732">Signal</keyword>
<evidence type="ECO:0000256" key="1">
    <source>
        <dbReference type="SAM" id="SignalP"/>
    </source>
</evidence>
<dbReference type="InterPro" id="IPR013543">
    <property type="entry name" value="Ca/CaM-dep_prot_kinase-assoc"/>
</dbReference>
<organism evidence="3 4">
    <name type="scientific">Maribacter algicola</name>
    <dbReference type="NCBI Taxonomy" id="2498892"/>
    <lineage>
        <taxon>Bacteria</taxon>
        <taxon>Pseudomonadati</taxon>
        <taxon>Bacteroidota</taxon>
        <taxon>Flavobacteriia</taxon>
        <taxon>Flavobacteriales</taxon>
        <taxon>Flavobacteriaceae</taxon>
        <taxon>Maribacter</taxon>
    </lineage>
</organism>
<dbReference type="GO" id="GO:0004683">
    <property type="term" value="F:calcium/calmodulin-dependent protein kinase activity"/>
    <property type="evidence" value="ECO:0007669"/>
    <property type="project" value="InterPro"/>
</dbReference>
<gene>
    <name evidence="3" type="ORF">DZC72_13580</name>
</gene>
<dbReference type="Proteomes" id="UP000286990">
    <property type="component" value="Unassembled WGS sequence"/>
</dbReference>
<dbReference type="Gene3D" id="3.10.450.50">
    <property type="match status" value="1"/>
</dbReference>
<feature type="signal peptide" evidence="1">
    <location>
        <begin position="1"/>
        <end position="23"/>
    </location>
</feature>
<dbReference type="InterPro" id="IPR032710">
    <property type="entry name" value="NTF2-like_dom_sf"/>
</dbReference>
<comment type="caution">
    <text evidence="3">The sequence shown here is derived from an EMBL/GenBank/DDBJ whole genome shotgun (WGS) entry which is preliminary data.</text>
</comment>
<keyword evidence="4" id="KW-1185">Reference proteome</keyword>